<keyword evidence="2" id="KW-0732">Signal</keyword>
<protein>
    <submittedName>
        <fullName evidence="4">Alpha/beta hydrolase</fullName>
    </submittedName>
</protein>
<evidence type="ECO:0000256" key="1">
    <source>
        <dbReference type="ARBA" id="ARBA00022801"/>
    </source>
</evidence>
<dbReference type="Pfam" id="PF07859">
    <property type="entry name" value="Abhydrolase_3"/>
    <property type="match status" value="1"/>
</dbReference>
<feature type="domain" description="Alpha/beta hydrolase fold-3" evidence="3">
    <location>
        <begin position="51"/>
        <end position="165"/>
    </location>
</feature>
<dbReference type="Proteomes" id="UP001381174">
    <property type="component" value="Unassembled WGS sequence"/>
</dbReference>
<proteinExistence type="predicted"/>
<organism evidence="4 5">
    <name type="scientific">Fulvimonas yonginensis</name>
    <dbReference type="NCBI Taxonomy" id="1495200"/>
    <lineage>
        <taxon>Bacteria</taxon>
        <taxon>Pseudomonadati</taxon>
        <taxon>Pseudomonadota</taxon>
        <taxon>Gammaproteobacteria</taxon>
        <taxon>Lysobacterales</taxon>
        <taxon>Rhodanobacteraceae</taxon>
        <taxon>Fulvimonas</taxon>
    </lineage>
</organism>
<feature type="chain" id="PRO_5047221057" evidence="2">
    <location>
        <begin position="25"/>
        <end position="282"/>
    </location>
</feature>
<dbReference type="GO" id="GO:0016787">
    <property type="term" value="F:hydrolase activity"/>
    <property type="evidence" value="ECO:0007669"/>
    <property type="project" value="UniProtKB-KW"/>
</dbReference>
<evidence type="ECO:0000313" key="5">
    <source>
        <dbReference type="Proteomes" id="UP001381174"/>
    </source>
</evidence>
<dbReference type="SUPFAM" id="SSF53474">
    <property type="entry name" value="alpha/beta-Hydrolases"/>
    <property type="match status" value="1"/>
</dbReference>
<evidence type="ECO:0000313" key="4">
    <source>
        <dbReference type="EMBL" id="MEI7037332.1"/>
    </source>
</evidence>
<gene>
    <name evidence="4" type="ORF">WAT24_11240</name>
</gene>
<name>A0ABU8JE47_9GAMM</name>
<accession>A0ABU8JE47</accession>
<reference evidence="4 5" key="1">
    <citation type="journal article" date="2014" name="Int. J. Syst. Evol. Microbiol.">
        <title>Fulvimonas yonginensis sp. nov., isolated from greenhouse soil, and emended description of the genus Fulvimonas.</title>
        <authorList>
            <person name="Ahn J.H."/>
            <person name="Kim S.J."/>
            <person name="Weon H.Y."/>
            <person name="Hong S.B."/>
            <person name="Seok S.J."/>
            <person name="Kwon S.W."/>
        </authorList>
    </citation>
    <scope>NUCLEOTIDE SEQUENCE [LARGE SCALE GENOMIC DNA]</scope>
    <source>
        <strain evidence="4 5">KACC 16952</strain>
    </source>
</reference>
<dbReference type="Gene3D" id="3.40.50.1820">
    <property type="entry name" value="alpha/beta hydrolase"/>
    <property type="match status" value="1"/>
</dbReference>
<dbReference type="RefSeq" id="WP_336807958.1">
    <property type="nucleotide sequence ID" value="NZ_JBBBNY010000007.1"/>
</dbReference>
<dbReference type="InterPro" id="IPR013094">
    <property type="entry name" value="AB_hydrolase_3"/>
</dbReference>
<dbReference type="EMBL" id="JBBBNY010000007">
    <property type="protein sequence ID" value="MEI7037332.1"/>
    <property type="molecule type" value="Genomic_DNA"/>
</dbReference>
<feature type="signal peptide" evidence="2">
    <location>
        <begin position="1"/>
        <end position="24"/>
    </location>
</feature>
<keyword evidence="1 4" id="KW-0378">Hydrolase</keyword>
<dbReference type="PANTHER" id="PTHR48081">
    <property type="entry name" value="AB HYDROLASE SUPERFAMILY PROTEIN C4A8.06C"/>
    <property type="match status" value="1"/>
</dbReference>
<comment type="caution">
    <text evidence="4">The sequence shown here is derived from an EMBL/GenBank/DDBJ whole genome shotgun (WGS) entry which is preliminary data.</text>
</comment>
<evidence type="ECO:0000256" key="2">
    <source>
        <dbReference type="SAM" id="SignalP"/>
    </source>
</evidence>
<dbReference type="InterPro" id="IPR029058">
    <property type="entry name" value="AB_hydrolase_fold"/>
</dbReference>
<keyword evidence="5" id="KW-1185">Reference proteome</keyword>
<sequence length="282" mass="29064">MPATSLLLGSLLALAAPAMPHAHAYREVTAHALKACVFQPGSPASAPRAAVLLLHPGGWRAGEAAWEFDEARRFAALGLVAVAVDYRLADGGSGPVDALAHTCAAFAWTRAHARALGVDPSRIAGYGESAGGQLVPAAGVGLCPGRTSTARPHLMLLASPLLDTTQPIYASLLCTPARAAAYSPLAHAGAMPPTLVVQGEADNVAPAAAAKAFCAKASHAGGTCRLALYPKLGHLLTRDLLRQEADIDPDPQALADAGRRQRRFLAEHRLLTNDPAAKATSP</sequence>
<evidence type="ECO:0000259" key="3">
    <source>
        <dbReference type="Pfam" id="PF07859"/>
    </source>
</evidence>
<dbReference type="InterPro" id="IPR050300">
    <property type="entry name" value="GDXG_lipolytic_enzyme"/>
</dbReference>